<dbReference type="SUPFAM" id="SSF46894">
    <property type="entry name" value="C-terminal effector domain of the bipartite response regulators"/>
    <property type="match status" value="1"/>
</dbReference>
<organism evidence="2 3">
    <name type="scientific">Micromonospora carbonacea</name>
    <dbReference type="NCBI Taxonomy" id="47853"/>
    <lineage>
        <taxon>Bacteria</taxon>
        <taxon>Bacillati</taxon>
        <taxon>Actinomycetota</taxon>
        <taxon>Actinomycetes</taxon>
        <taxon>Micromonosporales</taxon>
        <taxon>Micromonosporaceae</taxon>
        <taxon>Micromonospora</taxon>
    </lineage>
</organism>
<dbReference type="GO" id="GO:0003677">
    <property type="term" value="F:DNA binding"/>
    <property type="evidence" value="ECO:0007669"/>
    <property type="project" value="UniProtKB-KW"/>
</dbReference>
<protein>
    <submittedName>
        <fullName evidence="2">DNA-binding transcriptional regulator, CsgD family</fullName>
    </submittedName>
</protein>
<dbReference type="Gene3D" id="1.10.10.10">
    <property type="entry name" value="Winged helix-like DNA-binding domain superfamily/Winged helix DNA-binding domain"/>
    <property type="match status" value="1"/>
</dbReference>
<reference evidence="3" key="1">
    <citation type="submission" date="2016-06" db="EMBL/GenBank/DDBJ databases">
        <authorList>
            <person name="Varghese N."/>
            <person name="Submissions Spin"/>
        </authorList>
    </citation>
    <scope>NUCLEOTIDE SEQUENCE [LARGE SCALE GENOMIC DNA]</scope>
    <source>
        <strain evidence="3">DSM 43168</strain>
    </source>
</reference>
<feature type="domain" description="HTH luxR-type" evidence="1">
    <location>
        <begin position="117"/>
        <end position="187"/>
    </location>
</feature>
<dbReference type="PROSITE" id="PS50043">
    <property type="entry name" value="HTH_LUXR_2"/>
    <property type="match status" value="1"/>
</dbReference>
<evidence type="ECO:0000313" key="2">
    <source>
        <dbReference type="EMBL" id="SCF50441.1"/>
    </source>
</evidence>
<name>A0A1C5AZD6_9ACTN</name>
<dbReference type="GO" id="GO:0006355">
    <property type="term" value="P:regulation of DNA-templated transcription"/>
    <property type="evidence" value="ECO:0007669"/>
    <property type="project" value="InterPro"/>
</dbReference>
<evidence type="ECO:0000313" key="3">
    <source>
        <dbReference type="Proteomes" id="UP000183585"/>
    </source>
</evidence>
<dbReference type="SMART" id="SM00421">
    <property type="entry name" value="HTH_LUXR"/>
    <property type="match status" value="1"/>
</dbReference>
<evidence type="ECO:0000259" key="1">
    <source>
        <dbReference type="PROSITE" id="PS50043"/>
    </source>
</evidence>
<gene>
    <name evidence="2" type="ORF">GA0070563_1342</name>
</gene>
<dbReference type="RefSeq" id="WP_074479436.1">
    <property type="nucleotide sequence ID" value="NZ_FMCT01000034.1"/>
</dbReference>
<dbReference type="Pfam" id="PF00196">
    <property type="entry name" value="GerE"/>
    <property type="match status" value="1"/>
</dbReference>
<dbReference type="AlphaFoldDB" id="A0A1C5AZD6"/>
<keyword evidence="2" id="KW-0238">DNA-binding</keyword>
<proteinExistence type="predicted"/>
<accession>A0A1C5AZD6</accession>
<sequence length="197" mass="21513">MSIESVDEARWWIRVGVGDLMPVIEEGVRGWLRRDRRTVPVGTSAGADVVVLDPLVRGSRVLTAYEKPVVAFCPPQEQEVVAAVLAAGAYAFVPQNGHRQALMAAIVAAARTRTPHAGQPVPRLSHRERTALLWWLRSMTKASVARRMGVSPHTVDMYIKRIRAKYAALGLHLPTKADLLVRALADGLVEAEDLVAG</sequence>
<dbReference type="Proteomes" id="UP000183585">
    <property type="component" value="Unassembled WGS sequence"/>
</dbReference>
<dbReference type="InterPro" id="IPR000792">
    <property type="entry name" value="Tscrpt_reg_LuxR_C"/>
</dbReference>
<dbReference type="InterPro" id="IPR016032">
    <property type="entry name" value="Sig_transdc_resp-reg_C-effctor"/>
</dbReference>
<dbReference type="EMBL" id="FMCT01000034">
    <property type="protein sequence ID" value="SCF50441.1"/>
    <property type="molecule type" value="Genomic_DNA"/>
</dbReference>
<keyword evidence="3" id="KW-1185">Reference proteome</keyword>
<dbReference type="InterPro" id="IPR036388">
    <property type="entry name" value="WH-like_DNA-bd_sf"/>
</dbReference>